<dbReference type="PANTHER" id="PTHR35179">
    <property type="entry name" value="PROTEIN CBG02620"/>
    <property type="match status" value="1"/>
</dbReference>
<dbReference type="EMBL" id="ML976987">
    <property type="protein sequence ID" value="KAF1958139.1"/>
    <property type="molecule type" value="Genomic_DNA"/>
</dbReference>
<dbReference type="AlphaFoldDB" id="A0A6A5U2G1"/>
<evidence type="ECO:0000313" key="2">
    <source>
        <dbReference type="Proteomes" id="UP000800035"/>
    </source>
</evidence>
<dbReference type="Proteomes" id="UP000800035">
    <property type="component" value="Unassembled WGS sequence"/>
</dbReference>
<gene>
    <name evidence="1" type="ORF">CC80DRAFT_502938</name>
</gene>
<dbReference type="OrthoDB" id="420564at2759"/>
<dbReference type="PANTHER" id="PTHR35179:SF1">
    <property type="entry name" value="INTEGRAL MEMBRANE PROTEIN"/>
    <property type="match status" value="1"/>
</dbReference>
<sequence length="189" mass="21185">MLIVCDTNTIVLSYITPWNFPVPDRLVTSTGGFEVLCSYSWKYAPFPSNTYINTSTPTFTILVPGCPTKWAPPAVPAWLPPNNNMAWVDQHAYRVPVHQFEPTFQAMMVMNPNIRLNDTNIIINRNSLMHLMDFASLTMKLGSQFRVDPSLVKNTLVVGGKAPNASVQPVRSGYRRSFEECGGFAERGR</sequence>
<proteinExistence type="predicted"/>
<name>A0A6A5U2G1_9PLEO</name>
<organism evidence="1 2">
    <name type="scientific">Byssothecium circinans</name>
    <dbReference type="NCBI Taxonomy" id="147558"/>
    <lineage>
        <taxon>Eukaryota</taxon>
        <taxon>Fungi</taxon>
        <taxon>Dikarya</taxon>
        <taxon>Ascomycota</taxon>
        <taxon>Pezizomycotina</taxon>
        <taxon>Dothideomycetes</taxon>
        <taxon>Pleosporomycetidae</taxon>
        <taxon>Pleosporales</taxon>
        <taxon>Massarineae</taxon>
        <taxon>Massarinaceae</taxon>
        <taxon>Byssothecium</taxon>
    </lineage>
</organism>
<evidence type="ECO:0000313" key="1">
    <source>
        <dbReference type="EMBL" id="KAF1958139.1"/>
    </source>
</evidence>
<keyword evidence="2" id="KW-1185">Reference proteome</keyword>
<reference evidence="1" key="1">
    <citation type="journal article" date="2020" name="Stud. Mycol.">
        <title>101 Dothideomycetes genomes: a test case for predicting lifestyles and emergence of pathogens.</title>
        <authorList>
            <person name="Haridas S."/>
            <person name="Albert R."/>
            <person name="Binder M."/>
            <person name="Bloem J."/>
            <person name="Labutti K."/>
            <person name="Salamov A."/>
            <person name="Andreopoulos B."/>
            <person name="Baker S."/>
            <person name="Barry K."/>
            <person name="Bills G."/>
            <person name="Bluhm B."/>
            <person name="Cannon C."/>
            <person name="Castanera R."/>
            <person name="Culley D."/>
            <person name="Daum C."/>
            <person name="Ezra D."/>
            <person name="Gonzalez J."/>
            <person name="Henrissat B."/>
            <person name="Kuo A."/>
            <person name="Liang C."/>
            <person name="Lipzen A."/>
            <person name="Lutzoni F."/>
            <person name="Magnuson J."/>
            <person name="Mondo S."/>
            <person name="Nolan M."/>
            <person name="Ohm R."/>
            <person name="Pangilinan J."/>
            <person name="Park H.-J."/>
            <person name="Ramirez L."/>
            <person name="Alfaro M."/>
            <person name="Sun H."/>
            <person name="Tritt A."/>
            <person name="Yoshinaga Y."/>
            <person name="Zwiers L.-H."/>
            <person name="Turgeon B."/>
            <person name="Goodwin S."/>
            <person name="Spatafora J."/>
            <person name="Crous P."/>
            <person name="Grigoriev I."/>
        </authorList>
    </citation>
    <scope>NUCLEOTIDE SEQUENCE</scope>
    <source>
        <strain evidence="1">CBS 675.92</strain>
    </source>
</reference>
<protein>
    <submittedName>
        <fullName evidence="1">Uncharacterized protein</fullName>
    </submittedName>
</protein>
<accession>A0A6A5U2G1</accession>